<dbReference type="AlphaFoldDB" id="A0A1M2VGH3"/>
<dbReference type="STRING" id="154538.A0A1M2VGH3"/>
<dbReference type="PANTHER" id="PTHR10622:SF10">
    <property type="entry name" value="HET DOMAIN-CONTAINING PROTEIN"/>
    <property type="match status" value="1"/>
</dbReference>
<organism evidence="2 3">
    <name type="scientific">Trametes pubescens</name>
    <name type="common">White-rot fungus</name>
    <dbReference type="NCBI Taxonomy" id="154538"/>
    <lineage>
        <taxon>Eukaryota</taxon>
        <taxon>Fungi</taxon>
        <taxon>Dikarya</taxon>
        <taxon>Basidiomycota</taxon>
        <taxon>Agaricomycotina</taxon>
        <taxon>Agaricomycetes</taxon>
        <taxon>Polyporales</taxon>
        <taxon>Polyporaceae</taxon>
        <taxon>Trametes</taxon>
    </lineage>
</organism>
<dbReference type="OrthoDB" id="2681076at2759"/>
<evidence type="ECO:0000313" key="2">
    <source>
        <dbReference type="EMBL" id="OJT06666.1"/>
    </source>
</evidence>
<accession>A0A1M2VGH3</accession>
<name>A0A1M2VGH3_TRAPU</name>
<keyword evidence="3" id="KW-1185">Reference proteome</keyword>
<dbReference type="EMBL" id="MNAD01001282">
    <property type="protein sequence ID" value="OJT06666.1"/>
    <property type="molecule type" value="Genomic_DNA"/>
</dbReference>
<proteinExistence type="predicted"/>
<feature type="domain" description="Heterokaryon incompatibility" evidence="1">
    <location>
        <begin position="42"/>
        <end position="98"/>
    </location>
</feature>
<gene>
    <name evidence="2" type="ORF">TRAPUB_2480</name>
</gene>
<comment type="caution">
    <text evidence="2">The sequence shown here is derived from an EMBL/GenBank/DDBJ whole genome shotgun (WGS) entry which is preliminary data.</text>
</comment>
<reference evidence="2 3" key="1">
    <citation type="submission" date="2016-10" db="EMBL/GenBank/DDBJ databases">
        <title>Genome sequence of the basidiomycete white-rot fungus Trametes pubescens.</title>
        <authorList>
            <person name="Makela M.R."/>
            <person name="Granchi Z."/>
            <person name="Peng M."/>
            <person name="De Vries R.P."/>
            <person name="Grigoriev I."/>
            <person name="Riley R."/>
            <person name="Hilden K."/>
        </authorList>
    </citation>
    <scope>NUCLEOTIDE SEQUENCE [LARGE SCALE GENOMIC DNA]</scope>
    <source>
        <strain evidence="2 3">FBCC735</strain>
    </source>
</reference>
<feature type="domain" description="Heterokaryon incompatibility" evidence="1">
    <location>
        <begin position="157"/>
        <end position="217"/>
    </location>
</feature>
<dbReference type="InterPro" id="IPR010730">
    <property type="entry name" value="HET"/>
</dbReference>
<dbReference type="Pfam" id="PF06985">
    <property type="entry name" value="HET"/>
    <property type="match status" value="2"/>
</dbReference>
<dbReference type="PANTHER" id="PTHR10622">
    <property type="entry name" value="HET DOMAIN-CONTAINING PROTEIN"/>
    <property type="match status" value="1"/>
</dbReference>
<sequence>MSTIMRMFSSMFPGVRLQSFNSPTAVDGGYAILSHVCPKVREIHRLARSYDLPWFWIDAPCIDRQSSAELSEAIRSMYKWYSQSSICFVYLADVPSDSSLISAPNSAFRRSKYFFRGWTLQELIAPRRVIFLSKDWTVLGEKHELAGLLEEITGFFQKVRRFCAFARAEGFEWAWLDACCIDKTSSSELSEALNSMFRWYQDAVVCYASLHDVSDRSNATSPTVDDDDDDVE</sequence>
<evidence type="ECO:0000259" key="1">
    <source>
        <dbReference type="Pfam" id="PF06985"/>
    </source>
</evidence>
<evidence type="ECO:0000313" key="3">
    <source>
        <dbReference type="Proteomes" id="UP000184267"/>
    </source>
</evidence>
<protein>
    <submittedName>
        <fullName evidence="2">Vegetative incompatibility protein HET-E-1</fullName>
    </submittedName>
</protein>
<dbReference type="Proteomes" id="UP000184267">
    <property type="component" value="Unassembled WGS sequence"/>
</dbReference>